<keyword evidence="3" id="KW-0804">Transcription</keyword>
<dbReference type="PANTHER" id="PTHR43132:SF2">
    <property type="entry name" value="ARSENICAL RESISTANCE OPERON REPRESSOR ARSR-RELATED"/>
    <property type="match status" value="1"/>
</dbReference>
<evidence type="ECO:0000256" key="2">
    <source>
        <dbReference type="ARBA" id="ARBA00023125"/>
    </source>
</evidence>
<keyword evidence="2" id="KW-0238">DNA-binding</keyword>
<protein>
    <submittedName>
        <fullName evidence="5">Metalloregulator ArsR/SmtB family transcription factor</fullName>
    </submittedName>
</protein>
<dbReference type="GO" id="GO:0003700">
    <property type="term" value="F:DNA-binding transcription factor activity"/>
    <property type="evidence" value="ECO:0007669"/>
    <property type="project" value="InterPro"/>
</dbReference>
<dbReference type="PANTHER" id="PTHR43132">
    <property type="entry name" value="ARSENICAL RESISTANCE OPERON REPRESSOR ARSR-RELATED"/>
    <property type="match status" value="1"/>
</dbReference>
<dbReference type="CDD" id="cd00090">
    <property type="entry name" value="HTH_ARSR"/>
    <property type="match status" value="1"/>
</dbReference>
<evidence type="ECO:0000256" key="1">
    <source>
        <dbReference type="ARBA" id="ARBA00023015"/>
    </source>
</evidence>
<evidence type="ECO:0000256" key="3">
    <source>
        <dbReference type="ARBA" id="ARBA00023163"/>
    </source>
</evidence>
<dbReference type="NCBIfam" id="NF033788">
    <property type="entry name" value="HTH_metalloreg"/>
    <property type="match status" value="1"/>
</dbReference>
<dbReference type="GO" id="GO:0003677">
    <property type="term" value="F:DNA binding"/>
    <property type="evidence" value="ECO:0007669"/>
    <property type="project" value="UniProtKB-KW"/>
</dbReference>
<dbReference type="PRINTS" id="PR00778">
    <property type="entry name" value="HTHARSR"/>
</dbReference>
<keyword evidence="1" id="KW-0805">Transcription regulation</keyword>
<proteinExistence type="predicted"/>
<dbReference type="InterPro" id="IPR011991">
    <property type="entry name" value="ArsR-like_HTH"/>
</dbReference>
<reference evidence="5" key="1">
    <citation type="submission" date="2024-05" db="EMBL/GenBank/DDBJ databases">
        <authorList>
            <person name="Kim S."/>
            <person name="Heo J."/>
            <person name="Choi H."/>
            <person name="Choi Y."/>
            <person name="Kwon S.-W."/>
            <person name="Kim Y."/>
        </authorList>
    </citation>
    <scope>NUCLEOTIDE SEQUENCE</scope>
    <source>
        <strain evidence="5">KACC 23698</strain>
    </source>
</reference>
<name>A0AAU7JEH8_9HYPH</name>
<dbReference type="Pfam" id="PF01022">
    <property type="entry name" value="HTH_5"/>
    <property type="match status" value="1"/>
</dbReference>
<evidence type="ECO:0000313" key="5">
    <source>
        <dbReference type="EMBL" id="XBO38605.1"/>
    </source>
</evidence>
<gene>
    <name evidence="5" type="ORF">ABEG18_23390</name>
</gene>
<dbReference type="AlphaFoldDB" id="A0AAU7JEH8"/>
<dbReference type="InterPro" id="IPR036390">
    <property type="entry name" value="WH_DNA-bd_sf"/>
</dbReference>
<accession>A0AAU7JEH8</accession>
<dbReference type="EMBL" id="CP157484">
    <property type="protein sequence ID" value="XBO38605.1"/>
    <property type="molecule type" value="Genomic_DNA"/>
</dbReference>
<dbReference type="SMART" id="SM00418">
    <property type="entry name" value="HTH_ARSR"/>
    <property type="match status" value="1"/>
</dbReference>
<dbReference type="InterPro" id="IPR001845">
    <property type="entry name" value="HTH_ArsR_DNA-bd_dom"/>
</dbReference>
<sequence length="114" mass="12402">MKMDIEALSAAADEASEFLKSLASPVRLRILCSILSSESSVGELAEQLGVRHSVVSQHLALLRKDGLVRTRRDGQTIWYALADDRVVRVMDVLQQTFCPAPAARDPARGAQAKA</sequence>
<organism evidence="5">
    <name type="scientific">Alsobacter sp. KACC 23698</name>
    <dbReference type="NCBI Taxonomy" id="3149229"/>
    <lineage>
        <taxon>Bacteria</taxon>
        <taxon>Pseudomonadati</taxon>
        <taxon>Pseudomonadota</taxon>
        <taxon>Alphaproteobacteria</taxon>
        <taxon>Hyphomicrobiales</taxon>
        <taxon>Alsobacteraceae</taxon>
        <taxon>Alsobacter</taxon>
    </lineage>
</organism>
<evidence type="ECO:0000259" key="4">
    <source>
        <dbReference type="PROSITE" id="PS50987"/>
    </source>
</evidence>
<feature type="domain" description="HTH arsR-type" evidence="4">
    <location>
        <begin position="7"/>
        <end position="104"/>
    </location>
</feature>
<dbReference type="InterPro" id="IPR036388">
    <property type="entry name" value="WH-like_DNA-bd_sf"/>
</dbReference>
<dbReference type="SUPFAM" id="SSF46785">
    <property type="entry name" value="Winged helix' DNA-binding domain"/>
    <property type="match status" value="1"/>
</dbReference>
<dbReference type="RefSeq" id="WP_406855445.1">
    <property type="nucleotide sequence ID" value="NZ_CP157484.1"/>
</dbReference>
<dbReference type="Gene3D" id="1.10.10.10">
    <property type="entry name" value="Winged helix-like DNA-binding domain superfamily/Winged helix DNA-binding domain"/>
    <property type="match status" value="1"/>
</dbReference>
<dbReference type="PROSITE" id="PS50987">
    <property type="entry name" value="HTH_ARSR_2"/>
    <property type="match status" value="1"/>
</dbReference>
<dbReference type="InterPro" id="IPR051011">
    <property type="entry name" value="Metal_resp_trans_reg"/>
</dbReference>